<comment type="catalytic activity">
    <reaction evidence="10">
        <text>5-methyltetrahydropteroyltri-L-glutamate + L-homocysteine = tetrahydropteroyltri-L-glutamate + L-methionine</text>
        <dbReference type="Rhea" id="RHEA:21196"/>
        <dbReference type="ChEBI" id="CHEBI:57844"/>
        <dbReference type="ChEBI" id="CHEBI:58140"/>
        <dbReference type="ChEBI" id="CHEBI:58199"/>
        <dbReference type="ChEBI" id="CHEBI:58207"/>
        <dbReference type="EC" id="2.1.1.14"/>
    </reaction>
</comment>
<feature type="binding site" evidence="10">
    <location>
        <position position="489"/>
    </location>
    <ligand>
        <name>L-homocysteine</name>
        <dbReference type="ChEBI" id="CHEBI:58199"/>
    </ligand>
</feature>
<keyword evidence="9 10" id="KW-0486">Methionine biosynthesis</keyword>
<evidence type="ECO:0000313" key="13">
    <source>
        <dbReference type="EMBL" id="MEW9572178.1"/>
    </source>
</evidence>
<feature type="active site" description="Proton donor" evidence="10">
    <location>
        <position position="699"/>
    </location>
</feature>
<dbReference type="InterPro" id="IPR013215">
    <property type="entry name" value="Cbl-indep_Met_Synth_N"/>
</dbReference>
<feature type="binding site" evidence="10">
    <location>
        <begin position="436"/>
        <end position="438"/>
    </location>
    <ligand>
        <name>L-homocysteine</name>
        <dbReference type="ChEBI" id="CHEBI:58199"/>
    </ligand>
</feature>
<dbReference type="SUPFAM" id="SSF51726">
    <property type="entry name" value="UROD/MetE-like"/>
    <property type="match status" value="2"/>
</dbReference>
<evidence type="ECO:0000256" key="5">
    <source>
        <dbReference type="ARBA" id="ARBA00022605"/>
    </source>
</evidence>
<keyword evidence="5 10" id="KW-0028">Amino-acid biosynthesis</keyword>
<gene>
    <name evidence="10 13" type="primary">metE</name>
    <name evidence="13" type="ORF">ABQJ54_10465</name>
</gene>
<keyword evidence="10" id="KW-0677">Repeat</keyword>
<keyword evidence="14" id="KW-1185">Reference proteome</keyword>
<dbReference type="InterPro" id="IPR038071">
    <property type="entry name" value="UROD/MetE-like_sf"/>
</dbReference>
<dbReference type="EMBL" id="JBFOHK010000002">
    <property type="protein sequence ID" value="MEW9572178.1"/>
    <property type="molecule type" value="Genomic_DNA"/>
</dbReference>
<feature type="domain" description="Cobalamin-independent methionine synthase MetE N-terminal" evidence="12">
    <location>
        <begin position="5"/>
        <end position="314"/>
    </location>
</feature>
<dbReference type="Proteomes" id="UP001556220">
    <property type="component" value="Unassembled WGS sequence"/>
</dbReference>
<dbReference type="NCBIfam" id="NF003556">
    <property type="entry name" value="PRK05222.1"/>
    <property type="match status" value="1"/>
</dbReference>
<dbReference type="CDD" id="cd03312">
    <property type="entry name" value="CIMS_N_terminal_like"/>
    <property type="match status" value="1"/>
</dbReference>
<feature type="binding site" evidence="10">
    <location>
        <position position="566"/>
    </location>
    <ligand>
        <name>5-methyltetrahydropteroyltri-L-glutamate</name>
        <dbReference type="ChEBI" id="CHEBI:58207"/>
    </ligand>
</feature>
<feature type="binding site" evidence="10">
    <location>
        <position position="670"/>
    </location>
    <ligand>
        <name>Zn(2+)</name>
        <dbReference type="ChEBI" id="CHEBI:29105"/>
        <note>catalytic</note>
    </ligand>
</feature>
<keyword evidence="4 10" id="KW-0489">Methyltransferase</keyword>
<feature type="binding site" evidence="10">
    <location>
        <begin position="520"/>
        <end position="521"/>
    </location>
    <ligand>
        <name>5-methyltetrahydropteroyltri-L-glutamate</name>
        <dbReference type="ChEBI" id="CHEBI:58207"/>
    </ligand>
</feature>
<keyword evidence="7 10" id="KW-0479">Metal-binding</keyword>
<feature type="binding site" evidence="10">
    <location>
        <position position="604"/>
    </location>
    <ligand>
        <name>L-methionine</name>
        <dbReference type="ChEBI" id="CHEBI:57844"/>
    </ligand>
</feature>
<evidence type="ECO:0000256" key="3">
    <source>
        <dbReference type="ARBA" id="ARBA00009553"/>
    </source>
</evidence>
<keyword evidence="6 10" id="KW-0808">Transferase</keyword>
<dbReference type="Pfam" id="PF01717">
    <property type="entry name" value="Meth_synt_2"/>
    <property type="match status" value="1"/>
</dbReference>
<dbReference type="Pfam" id="PF08267">
    <property type="entry name" value="Meth_synt_1"/>
    <property type="match status" value="1"/>
</dbReference>
<dbReference type="GO" id="GO:0003871">
    <property type="term" value="F:5-methyltetrahydropteroyltriglutamate-homocysteine S-methyltransferase activity"/>
    <property type="evidence" value="ECO:0007669"/>
    <property type="project" value="UniProtKB-EC"/>
</dbReference>
<evidence type="ECO:0000256" key="4">
    <source>
        <dbReference type="ARBA" id="ARBA00022603"/>
    </source>
</evidence>
<feature type="binding site" evidence="10">
    <location>
        <position position="610"/>
    </location>
    <ligand>
        <name>5-methyltetrahydropteroyltri-L-glutamate</name>
        <dbReference type="ChEBI" id="CHEBI:58207"/>
    </ligand>
</feature>
<dbReference type="NCBIfam" id="TIGR01371">
    <property type="entry name" value="met_syn_B12ind"/>
    <property type="match status" value="1"/>
</dbReference>
<feature type="binding site" evidence="10">
    <location>
        <position position="489"/>
    </location>
    <ligand>
        <name>L-methionine</name>
        <dbReference type="ChEBI" id="CHEBI:57844"/>
    </ligand>
</feature>
<feature type="binding site" evidence="10">
    <location>
        <begin position="16"/>
        <end position="19"/>
    </location>
    <ligand>
        <name>5-methyltetrahydropteroyltri-L-glutamate</name>
        <dbReference type="ChEBI" id="CHEBI:58207"/>
    </ligand>
</feature>
<evidence type="ECO:0000256" key="2">
    <source>
        <dbReference type="ARBA" id="ARBA00004681"/>
    </source>
</evidence>
<evidence type="ECO:0000256" key="1">
    <source>
        <dbReference type="ARBA" id="ARBA00002777"/>
    </source>
</evidence>
<dbReference type="PIRSF" id="PIRSF000382">
    <property type="entry name" value="MeTrfase_B12_ind"/>
    <property type="match status" value="1"/>
</dbReference>
<feature type="binding site" evidence="10">
    <location>
        <begin position="436"/>
        <end position="438"/>
    </location>
    <ligand>
        <name>L-methionine</name>
        <dbReference type="ChEBI" id="CHEBI:57844"/>
    </ligand>
</feature>
<sequence length="764" mass="84542">MSLVTFLGFPRIGLKRELKRALESHWHGNTPADTLLDTARTLRARHWQLAREAGADVVPCNDFSLYDHVLDTAVLFDAIPGRYRPVFAENRLDGYFAMARGHKRGGHDLHALEMTKWFDTNYHYLVPELHAGQRFALVGDKPLAELREAQALGHRARPVLLGPVSFLLLSKTVDGSDRLALLDALLPAYGELLRRLVAAGADWVQLDEPCLALDQDADDHAAYRHAYAALAAAGGPKILLASYFGALDDNLALAASLPVAGLHVDLARAPQQLDAVLDALPEDRVLSSGVVDGRNVWRSRPDRVLPLLRKARERLGAERVWLAPSCSLLHVPIDLDAETALDPARRAGMAFARQKIEELRVYADALTGQAEAEAALQAQQALLDRQAQQPGVRNPAVRGRLHELSPQMALRRSPYATRRAAQAGALALPSLPTTTIGSFPQTDDLRQARAAHRAGRLADADYEALLEAEVERVVRFQEAIGLDVLVHGEPERNDMVEYFGEQLDGYLFTRLGWVQSYGSRCVKPPVIWGDVARPAPMTVRWSTFAQSLTEKPMKGMLTGPVTMLQWSFVRDDLPRETVCRQIALALRDEVHDLEATGIRAIQIDEPALREGLPLRRADWPSYLAWAVECFRITAGGVRDATQIHTHMCYSEFNDIIEAVAAMDADVISIETSRSRMELLDAFVRFRYPNGIGPGVYDIHSPRVPTQEEMLALLRKALQVLQPGQLWVNPDCGLKTRGWAEVEPALRGMVDCARLLRAELAAAAA</sequence>
<accession>A0ABV3QEB6</accession>
<evidence type="ECO:0000256" key="8">
    <source>
        <dbReference type="ARBA" id="ARBA00022833"/>
    </source>
</evidence>
<keyword evidence="8 10" id="KW-0862">Zinc</keyword>
<organism evidence="13 14">
    <name type="scientific">Rhodanobacter lycopersici</name>
    <dbReference type="NCBI Taxonomy" id="3162487"/>
    <lineage>
        <taxon>Bacteria</taxon>
        <taxon>Pseudomonadati</taxon>
        <taxon>Pseudomonadota</taxon>
        <taxon>Gammaproteobacteria</taxon>
        <taxon>Lysobacterales</taxon>
        <taxon>Rhodanobacteraceae</taxon>
        <taxon>Rhodanobacter</taxon>
    </lineage>
</organism>
<evidence type="ECO:0000256" key="9">
    <source>
        <dbReference type="ARBA" id="ARBA00023167"/>
    </source>
</evidence>
<protein>
    <recommendedName>
        <fullName evidence="10">5-methyltetrahydropteroyltriglutamate--homocysteine methyltransferase</fullName>
        <ecNumber evidence="10">2.1.1.14</ecNumber>
    </recommendedName>
    <alternativeName>
        <fullName evidence="10">Cobalamin-independent methionine synthase</fullName>
    </alternativeName>
    <alternativeName>
        <fullName evidence="10">Methionine synthase, vitamin-B12 independent isozyme</fullName>
    </alternativeName>
</protein>
<comment type="similarity">
    <text evidence="3 10">Belongs to the vitamin-B12 independent methionine synthase family.</text>
</comment>
<dbReference type="RefSeq" id="WP_367854233.1">
    <property type="nucleotide sequence ID" value="NZ_JBFOHK010000002.1"/>
</dbReference>
<dbReference type="Gene3D" id="3.20.20.210">
    <property type="match status" value="2"/>
</dbReference>
<evidence type="ECO:0000259" key="11">
    <source>
        <dbReference type="Pfam" id="PF01717"/>
    </source>
</evidence>
<comment type="pathway">
    <text evidence="2 10">Amino-acid biosynthesis; L-methionine biosynthesis via de novo pathway; L-methionine from L-homocysteine (MetE route): step 1/1.</text>
</comment>
<feature type="binding site" evidence="10">
    <location>
        <position position="604"/>
    </location>
    <ligand>
        <name>L-homocysteine</name>
        <dbReference type="ChEBI" id="CHEBI:58199"/>
    </ligand>
</feature>
<evidence type="ECO:0000256" key="7">
    <source>
        <dbReference type="ARBA" id="ARBA00022723"/>
    </source>
</evidence>
<comment type="caution">
    <text evidence="13">The sequence shown here is derived from an EMBL/GenBank/DDBJ whole genome shotgun (WGS) entry which is preliminary data.</text>
</comment>
<dbReference type="InterPro" id="IPR002629">
    <property type="entry name" value="Met_Synth_C/arc"/>
</dbReference>
<feature type="binding site" evidence="10">
    <location>
        <position position="646"/>
    </location>
    <ligand>
        <name>Zn(2+)</name>
        <dbReference type="ChEBI" id="CHEBI:29105"/>
        <note>catalytic</note>
    </ligand>
</feature>
<proteinExistence type="inferred from homology"/>
<dbReference type="EC" id="2.1.1.14" evidence="10"/>
<evidence type="ECO:0000256" key="6">
    <source>
        <dbReference type="ARBA" id="ARBA00022679"/>
    </source>
</evidence>
<dbReference type="CDD" id="cd03311">
    <property type="entry name" value="CIMS_C_terminal_like"/>
    <property type="match status" value="1"/>
</dbReference>
<feature type="binding site" evidence="10">
    <location>
        <position position="731"/>
    </location>
    <ligand>
        <name>Zn(2+)</name>
        <dbReference type="ChEBI" id="CHEBI:29105"/>
        <note>catalytic</note>
    </ligand>
</feature>
<dbReference type="PANTHER" id="PTHR30519">
    <property type="entry name" value="5-METHYLTETRAHYDROPTEROYLTRIGLUTAMATE--HOMOCYSTEINE METHYLTRANSFERASE"/>
    <property type="match status" value="1"/>
</dbReference>
<dbReference type="InterPro" id="IPR006276">
    <property type="entry name" value="Cobalamin-indep_Met_synthase"/>
</dbReference>
<comment type="cofactor">
    <cofactor evidence="10">
        <name>Zn(2+)</name>
        <dbReference type="ChEBI" id="CHEBI:29105"/>
    </cofactor>
    <text evidence="10">Binds 1 zinc ion per subunit.</text>
</comment>
<evidence type="ECO:0000259" key="12">
    <source>
        <dbReference type="Pfam" id="PF08267"/>
    </source>
</evidence>
<feature type="binding site" evidence="10">
    <location>
        <position position="116"/>
    </location>
    <ligand>
        <name>5-methyltetrahydropteroyltri-L-glutamate</name>
        <dbReference type="ChEBI" id="CHEBI:58207"/>
    </ligand>
</feature>
<evidence type="ECO:0000313" key="14">
    <source>
        <dbReference type="Proteomes" id="UP001556220"/>
    </source>
</evidence>
<feature type="binding site" evidence="10">
    <location>
        <position position="648"/>
    </location>
    <ligand>
        <name>Zn(2+)</name>
        <dbReference type="ChEBI" id="CHEBI:29105"/>
        <note>catalytic</note>
    </ligand>
</feature>
<evidence type="ECO:0000256" key="10">
    <source>
        <dbReference type="HAMAP-Rule" id="MF_00172"/>
    </source>
</evidence>
<comment type="function">
    <text evidence="1 10">Catalyzes the transfer of a methyl group from 5-methyltetrahydrofolate to homocysteine resulting in methionine formation.</text>
</comment>
<dbReference type="HAMAP" id="MF_00172">
    <property type="entry name" value="Meth_synth"/>
    <property type="match status" value="1"/>
</dbReference>
<dbReference type="GO" id="GO:0032259">
    <property type="term" value="P:methylation"/>
    <property type="evidence" value="ECO:0007669"/>
    <property type="project" value="UniProtKB-KW"/>
</dbReference>
<name>A0ABV3QEB6_9GAMM</name>
<feature type="domain" description="Cobalamin-independent methionine synthase MetE C-terminal/archaeal" evidence="11">
    <location>
        <begin position="431"/>
        <end position="753"/>
    </location>
</feature>
<reference evidence="13 14" key="1">
    <citation type="submission" date="2024-06" db="EMBL/GenBank/DDBJ databases">
        <authorList>
            <person name="Woo H."/>
        </authorList>
    </citation>
    <scope>NUCLEOTIDE SEQUENCE [LARGE SCALE GENOMIC DNA]</scope>
    <source>
        <strain evidence="13 14">Si-c</strain>
    </source>
</reference>